<dbReference type="Pfam" id="PF00144">
    <property type="entry name" value="Beta-lactamase"/>
    <property type="match status" value="1"/>
</dbReference>
<comment type="caution">
    <text evidence="4">The sequence shown here is derived from an EMBL/GenBank/DDBJ whole genome shotgun (WGS) entry which is preliminary data.</text>
</comment>
<name>A0AAN6LSE9_9PLEO</name>
<organism evidence="4 5">
    <name type="scientific">Pseudopithomyces chartarum</name>
    <dbReference type="NCBI Taxonomy" id="1892770"/>
    <lineage>
        <taxon>Eukaryota</taxon>
        <taxon>Fungi</taxon>
        <taxon>Dikarya</taxon>
        <taxon>Ascomycota</taxon>
        <taxon>Pezizomycotina</taxon>
        <taxon>Dothideomycetes</taxon>
        <taxon>Pleosporomycetidae</taxon>
        <taxon>Pleosporales</taxon>
        <taxon>Massarineae</taxon>
        <taxon>Didymosphaeriaceae</taxon>
        <taxon>Pseudopithomyces</taxon>
    </lineage>
</organism>
<reference evidence="4 5" key="1">
    <citation type="submission" date="2021-02" db="EMBL/GenBank/DDBJ databases">
        <title>Genome assembly of Pseudopithomyces chartarum.</title>
        <authorList>
            <person name="Jauregui R."/>
            <person name="Singh J."/>
            <person name="Voisey C."/>
        </authorList>
    </citation>
    <scope>NUCLEOTIDE SEQUENCE [LARGE SCALE GENOMIC DNA]</scope>
    <source>
        <strain evidence="4 5">AGR01</strain>
    </source>
</reference>
<evidence type="ECO:0000259" key="3">
    <source>
        <dbReference type="Pfam" id="PF00144"/>
    </source>
</evidence>
<dbReference type="Gene3D" id="3.40.710.10">
    <property type="entry name" value="DD-peptidase/beta-lactamase superfamily"/>
    <property type="match status" value="1"/>
</dbReference>
<keyword evidence="2" id="KW-0378">Hydrolase</keyword>
<dbReference type="SUPFAM" id="SSF56601">
    <property type="entry name" value="beta-lactamase/transpeptidase-like"/>
    <property type="match status" value="1"/>
</dbReference>
<evidence type="ECO:0000313" key="4">
    <source>
        <dbReference type="EMBL" id="KAK3201400.1"/>
    </source>
</evidence>
<dbReference type="GO" id="GO:0016787">
    <property type="term" value="F:hydrolase activity"/>
    <property type="evidence" value="ECO:0007669"/>
    <property type="project" value="UniProtKB-KW"/>
</dbReference>
<accession>A0AAN6LSE9</accession>
<proteinExistence type="inferred from homology"/>
<dbReference type="EMBL" id="WVTA01000016">
    <property type="protein sequence ID" value="KAK3201400.1"/>
    <property type="molecule type" value="Genomic_DNA"/>
</dbReference>
<dbReference type="Proteomes" id="UP001280581">
    <property type="component" value="Unassembled WGS sequence"/>
</dbReference>
<evidence type="ECO:0000313" key="5">
    <source>
        <dbReference type="Proteomes" id="UP001280581"/>
    </source>
</evidence>
<protein>
    <recommendedName>
        <fullName evidence="3">Beta-lactamase-related domain-containing protein</fullName>
    </recommendedName>
</protein>
<gene>
    <name evidence="4" type="ORF">GRF29_185g837269</name>
</gene>
<keyword evidence="5" id="KW-1185">Reference proteome</keyword>
<evidence type="ECO:0000256" key="1">
    <source>
        <dbReference type="ARBA" id="ARBA00009009"/>
    </source>
</evidence>
<feature type="domain" description="Beta-lactamase-related" evidence="3">
    <location>
        <begin position="25"/>
        <end position="241"/>
    </location>
</feature>
<dbReference type="InterPro" id="IPR050789">
    <property type="entry name" value="Diverse_Enzym_Activities"/>
</dbReference>
<dbReference type="InterPro" id="IPR001466">
    <property type="entry name" value="Beta-lactam-related"/>
</dbReference>
<dbReference type="PANTHER" id="PTHR43283">
    <property type="entry name" value="BETA-LACTAMASE-RELATED"/>
    <property type="match status" value="1"/>
</dbReference>
<dbReference type="PANTHER" id="PTHR43283:SF17">
    <property type="entry name" value="(LOVD), PUTATIVE (AFU_ORTHOLOGUE AFUA_5G00920)-RELATED"/>
    <property type="match status" value="1"/>
</dbReference>
<dbReference type="InterPro" id="IPR012338">
    <property type="entry name" value="Beta-lactam/transpept-like"/>
</dbReference>
<sequence length="282" mass="30952">MPSSSEMNVMQQRNDLQSAKVASFEQAYADALEKKVLPGYALIAGDKDGNILYSKAAGFTSLDKETAQPFTLDTICWIASMTKLLTSVACLQAVEAGLLTLDTPVETILPEIAKHGLIIDFDDAKNEGIYEQPTTKITLRMLLTHTSGHEYDWFSPLLLKWRRSRNESPTAGSTIEQKFSLPLVFEPGTGFSYGGGTDWAGKMLERVTGSSLEDFTRERVLKPLGITDISFFLTDRFDMRGRLATMSTHGDEGTVFADACAIRGDEFTGGDEEDVEFCGDGV</sequence>
<evidence type="ECO:0000256" key="2">
    <source>
        <dbReference type="ARBA" id="ARBA00022801"/>
    </source>
</evidence>
<comment type="similarity">
    <text evidence="1">Belongs to the class-A beta-lactamase family.</text>
</comment>
<dbReference type="AlphaFoldDB" id="A0AAN6LSE9"/>